<dbReference type="Proteomes" id="UP001058003">
    <property type="component" value="Chromosome"/>
</dbReference>
<dbReference type="KEGG" id="daur:Daura_40150"/>
<feature type="transmembrane region" description="Helical" evidence="2">
    <location>
        <begin position="41"/>
        <end position="65"/>
    </location>
</feature>
<protein>
    <submittedName>
        <fullName evidence="3">Uncharacterized protein</fullName>
    </submittedName>
</protein>
<evidence type="ECO:0000313" key="4">
    <source>
        <dbReference type="Proteomes" id="UP001058003"/>
    </source>
</evidence>
<gene>
    <name evidence="3" type="ORF">Daura_40150</name>
</gene>
<accession>A0A9Q9MHM1</accession>
<dbReference type="RefSeq" id="WP_033359450.1">
    <property type="nucleotide sequence ID" value="NZ_CP073767.1"/>
</dbReference>
<sequence length="405" mass="42392">MEHDLHSLLAAARDDAPPPRLSIDDITSAGRRLARRRRRRTLISSVAGGVAAVVAGATAAVVLLAPPAGTPSVGPNGNPGGVAGATPSPVRSGGFVPAGAFETNFSGYTSGRYVVSDPDLVTTGYQQADIDLAQAAPSVSASPRQTVDAAPSAARSTLPGARGDMVPREGRLVVYNAGAFDTREFIKAEKLQVDGRTAMLRLAGDPTSPATPLGGKDGCCLPATVPTLAWQYLPDAWAVIYWSTPQTAPTRAELVALAEDMPPAEPRAFPAALRMRDIPKGYRLIAVSTRTSSYDRTNLSVVRLAQKPPGPPFTGPADLDAHPSIVLSLGVSDPETSAVIAKASCRPGTTACAVLLPDRQYFLQVESFGDRAMSPSELLQLLKSMTTEDPEDPSTWPAAKDSFTT</sequence>
<organism evidence="3 4">
    <name type="scientific">Dactylosporangium aurantiacum</name>
    <dbReference type="NCBI Taxonomy" id="35754"/>
    <lineage>
        <taxon>Bacteria</taxon>
        <taxon>Bacillati</taxon>
        <taxon>Actinomycetota</taxon>
        <taxon>Actinomycetes</taxon>
        <taxon>Micromonosporales</taxon>
        <taxon>Micromonosporaceae</taxon>
        <taxon>Dactylosporangium</taxon>
    </lineage>
</organism>
<dbReference type="AlphaFoldDB" id="A0A9Q9MHM1"/>
<name>A0A9Q9MHM1_9ACTN</name>
<dbReference type="OrthoDB" id="4760555at2"/>
<reference evidence="3" key="1">
    <citation type="submission" date="2021-04" db="EMBL/GenBank/DDBJ databases">
        <title>Dactylosporangium aurantiacum NRRL B-8018 full assembly.</title>
        <authorList>
            <person name="Hartkoorn R.C."/>
            <person name="Beaudoing E."/>
            <person name="Hot D."/>
        </authorList>
    </citation>
    <scope>NUCLEOTIDE SEQUENCE</scope>
    <source>
        <strain evidence="3">NRRL B-8018</strain>
    </source>
</reference>
<keyword evidence="2" id="KW-1133">Transmembrane helix</keyword>
<keyword evidence="4" id="KW-1185">Reference proteome</keyword>
<keyword evidence="2" id="KW-0472">Membrane</keyword>
<feature type="region of interest" description="Disordered" evidence="1">
    <location>
        <begin position="136"/>
        <end position="163"/>
    </location>
</feature>
<proteinExistence type="predicted"/>
<evidence type="ECO:0000256" key="2">
    <source>
        <dbReference type="SAM" id="Phobius"/>
    </source>
</evidence>
<feature type="region of interest" description="Disordered" evidence="1">
    <location>
        <begin position="385"/>
        <end position="405"/>
    </location>
</feature>
<dbReference type="EMBL" id="CP073767">
    <property type="protein sequence ID" value="UWZ52781.1"/>
    <property type="molecule type" value="Genomic_DNA"/>
</dbReference>
<evidence type="ECO:0000256" key="1">
    <source>
        <dbReference type="SAM" id="MobiDB-lite"/>
    </source>
</evidence>
<keyword evidence="2" id="KW-0812">Transmembrane</keyword>
<evidence type="ECO:0000313" key="3">
    <source>
        <dbReference type="EMBL" id="UWZ52781.1"/>
    </source>
</evidence>